<evidence type="ECO:0000313" key="2">
    <source>
        <dbReference type="Proteomes" id="UP001596505"/>
    </source>
</evidence>
<dbReference type="Gene3D" id="3.30.70.1120">
    <property type="entry name" value="TT1725-like"/>
    <property type="match status" value="1"/>
</dbReference>
<comment type="caution">
    <text evidence="1">The sequence shown here is derived from an EMBL/GenBank/DDBJ whole genome shotgun (WGS) entry which is preliminary data.</text>
</comment>
<dbReference type="RefSeq" id="WP_380964833.1">
    <property type="nucleotide sequence ID" value="NZ_JBHTCO010000004.1"/>
</dbReference>
<proteinExistence type="predicted"/>
<dbReference type="InterPro" id="IPR007546">
    <property type="entry name" value="DUF503"/>
</dbReference>
<evidence type="ECO:0000313" key="1">
    <source>
        <dbReference type="EMBL" id="MFC7392590.1"/>
    </source>
</evidence>
<dbReference type="PANTHER" id="PTHR36441">
    <property type="entry name" value="HYPOTHETICAL CYTOSOLIC PROTEIN"/>
    <property type="match status" value="1"/>
</dbReference>
<dbReference type="SUPFAM" id="SSF103007">
    <property type="entry name" value="Hypothetical protein TT1725"/>
    <property type="match status" value="1"/>
</dbReference>
<dbReference type="Pfam" id="PF04456">
    <property type="entry name" value="DUF503"/>
    <property type="match status" value="1"/>
</dbReference>
<dbReference type="Proteomes" id="UP001596505">
    <property type="component" value="Unassembled WGS sequence"/>
</dbReference>
<accession>A0ABW2PVC6</accession>
<name>A0ABW2PVC6_9BACL</name>
<protein>
    <submittedName>
        <fullName evidence="1">DUF503 domain-containing protein</fullName>
    </submittedName>
</protein>
<dbReference type="PANTHER" id="PTHR36441:SF1">
    <property type="entry name" value="DUF503 DOMAIN-CONTAINING PROTEIN"/>
    <property type="match status" value="1"/>
</dbReference>
<dbReference type="EMBL" id="JBHTCO010000004">
    <property type="protein sequence ID" value="MFC7392590.1"/>
    <property type="molecule type" value="Genomic_DNA"/>
</dbReference>
<reference evidence="2" key="1">
    <citation type="journal article" date="2019" name="Int. J. Syst. Evol. Microbiol.">
        <title>The Global Catalogue of Microorganisms (GCM) 10K type strain sequencing project: providing services to taxonomists for standard genome sequencing and annotation.</title>
        <authorList>
            <consortium name="The Broad Institute Genomics Platform"/>
            <consortium name="The Broad Institute Genome Sequencing Center for Infectious Disease"/>
            <person name="Wu L."/>
            <person name="Ma J."/>
        </authorList>
    </citation>
    <scope>NUCLEOTIDE SEQUENCE [LARGE SCALE GENOMIC DNA]</scope>
    <source>
        <strain evidence="2">CGMCC 1.16305</strain>
    </source>
</reference>
<gene>
    <name evidence="1" type="ORF">ACFQRG_06285</name>
</gene>
<keyword evidence="2" id="KW-1185">Reference proteome</keyword>
<sequence>MIIGVVRCECFIYNAHSLKDKRAVIKSILTKAKQRFNVSASEINYQDIWQRTELAFAAVSNSKVFVERELQRSLSLIDQHGEIERTDTVFEWL</sequence>
<organism evidence="1 2">
    <name type="scientific">Scopulibacillus cellulosilyticus</name>
    <dbReference type="NCBI Taxonomy" id="2665665"/>
    <lineage>
        <taxon>Bacteria</taxon>
        <taxon>Bacillati</taxon>
        <taxon>Bacillota</taxon>
        <taxon>Bacilli</taxon>
        <taxon>Bacillales</taxon>
        <taxon>Sporolactobacillaceae</taxon>
        <taxon>Scopulibacillus</taxon>
    </lineage>
</organism>
<dbReference type="InterPro" id="IPR036746">
    <property type="entry name" value="TT1725-like_sf"/>
</dbReference>